<dbReference type="InterPro" id="IPR020599">
    <property type="entry name" value="Transl_elong_fac_P/YeiP"/>
</dbReference>
<dbReference type="Pfam" id="PF09285">
    <property type="entry name" value="Elong-fact-P_C"/>
    <property type="match status" value="1"/>
</dbReference>
<evidence type="ECO:0000256" key="3">
    <source>
        <dbReference type="ARBA" id="ARBA00009479"/>
    </source>
</evidence>
<evidence type="ECO:0000313" key="12">
    <source>
        <dbReference type="EMBL" id="MBM3226529.1"/>
    </source>
</evidence>
<evidence type="ECO:0000313" key="13">
    <source>
        <dbReference type="Proteomes" id="UP000712673"/>
    </source>
</evidence>
<dbReference type="FunFam" id="2.40.50.140:FF:000009">
    <property type="entry name" value="Elongation factor P"/>
    <property type="match status" value="1"/>
</dbReference>
<evidence type="ECO:0000259" key="11">
    <source>
        <dbReference type="SMART" id="SM01185"/>
    </source>
</evidence>
<keyword evidence="6 7" id="KW-0648">Protein biosynthesis</keyword>
<dbReference type="Gene3D" id="2.30.30.30">
    <property type="match status" value="1"/>
</dbReference>
<dbReference type="CDD" id="cd04470">
    <property type="entry name" value="S1_EF-P_repeat_1"/>
    <property type="match status" value="1"/>
</dbReference>
<evidence type="ECO:0000256" key="8">
    <source>
        <dbReference type="NCBIfam" id="TIGR00038"/>
    </source>
</evidence>
<proteinExistence type="inferred from homology"/>
<dbReference type="InterPro" id="IPR001059">
    <property type="entry name" value="Transl_elong_P/YeiP_cen"/>
</dbReference>
<comment type="caution">
    <text evidence="12">The sequence shown here is derived from an EMBL/GenBank/DDBJ whole genome shotgun (WGS) entry which is preliminary data.</text>
</comment>
<dbReference type="InterPro" id="IPR013185">
    <property type="entry name" value="Transl_elong_KOW-like"/>
</dbReference>
<dbReference type="HAMAP" id="MF_00141">
    <property type="entry name" value="EF_P"/>
    <property type="match status" value="1"/>
</dbReference>
<reference evidence="12" key="1">
    <citation type="submission" date="2019-03" db="EMBL/GenBank/DDBJ databases">
        <title>Lake Tanganyika Metagenome-Assembled Genomes (MAGs).</title>
        <authorList>
            <person name="Tran P."/>
        </authorList>
    </citation>
    <scope>NUCLEOTIDE SEQUENCE</scope>
    <source>
        <strain evidence="12">K_DeepCast_65m_m2_066</strain>
    </source>
</reference>
<feature type="domain" description="Translation elongation factor P/YeiP central" evidence="11">
    <location>
        <begin position="68"/>
        <end position="122"/>
    </location>
</feature>
<evidence type="ECO:0000256" key="4">
    <source>
        <dbReference type="ARBA" id="ARBA00022490"/>
    </source>
</evidence>
<dbReference type="Proteomes" id="UP000712673">
    <property type="component" value="Unassembled WGS sequence"/>
</dbReference>
<dbReference type="Pfam" id="PF01132">
    <property type="entry name" value="EFP"/>
    <property type="match status" value="1"/>
</dbReference>
<comment type="function">
    <text evidence="7">Involved in peptide bond synthesis. Stimulates efficient translation and peptide-bond synthesis on native or reconstituted 70S ribosomes in vitro. Probably functions indirectly by altering the affinity of the ribosome for aminoacyl-tRNA, thus increasing their reactivity as acceptors for peptidyl transferase.</text>
</comment>
<evidence type="ECO:0000256" key="5">
    <source>
        <dbReference type="ARBA" id="ARBA00022768"/>
    </source>
</evidence>
<evidence type="ECO:0000256" key="7">
    <source>
        <dbReference type="HAMAP-Rule" id="MF_00141"/>
    </source>
</evidence>
<dbReference type="Pfam" id="PF08207">
    <property type="entry name" value="EFP_N"/>
    <property type="match status" value="1"/>
</dbReference>
<name>A0A938B4W7_UNCTE</name>
<dbReference type="NCBIfam" id="NF001810">
    <property type="entry name" value="PRK00529.1"/>
    <property type="match status" value="1"/>
</dbReference>
<dbReference type="SMART" id="SM00841">
    <property type="entry name" value="Elong-fact-P_C"/>
    <property type="match status" value="1"/>
</dbReference>
<comment type="pathway">
    <text evidence="2 7">Protein biosynthesis; polypeptide chain elongation.</text>
</comment>
<dbReference type="GO" id="GO:0003746">
    <property type="term" value="F:translation elongation factor activity"/>
    <property type="evidence" value="ECO:0007669"/>
    <property type="project" value="UniProtKB-UniRule"/>
</dbReference>
<dbReference type="PANTHER" id="PTHR30053">
    <property type="entry name" value="ELONGATION FACTOR P"/>
    <property type="match status" value="1"/>
</dbReference>
<comment type="subcellular location">
    <subcellularLocation>
        <location evidence="1 7">Cytoplasm</location>
    </subcellularLocation>
</comment>
<evidence type="ECO:0000256" key="9">
    <source>
        <dbReference type="RuleBase" id="RU004389"/>
    </source>
</evidence>
<dbReference type="InterPro" id="IPR013852">
    <property type="entry name" value="Transl_elong_P/YeiP_CS"/>
</dbReference>
<dbReference type="InterPro" id="IPR015365">
    <property type="entry name" value="Elong-fact-P_C"/>
</dbReference>
<dbReference type="FunFam" id="2.40.50.140:FF:000004">
    <property type="entry name" value="Elongation factor P"/>
    <property type="match status" value="1"/>
</dbReference>
<dbReference type="SUPFAM" id="SSF50104">
    <property type="entry name" value="Translation proteins SH3-like domain"/>
    <property type="match status" value="1"/>
</dbReference>
<keyword evidence="4 7" id="KW-0963">Cytoplasm</keyword>
<dbReference type="InterPro" id="IPR012340">
    <property type="entry name" value="NA-bd_OB-fold"/>
</dbReference>
<evidence type="ECO:0000256" key="1">
    <source>
        <dbReference type="ARBA" id="ARBA00004496"/>
    </source>
</evidence>
<comment type="similarity">
    <text evidence="3 7 9">Belongs to the elongation factor P family.</text>
</comment>
<dbReference type="SMART" id="SM01185">
    <property type="entry name" value="EFP"/>
    <property type="match status" value="1"/>
</dbReference>
<dbReference type="GO" id="GO:0005829">
    <property type="term" value="C:cytosol"/>
    <property type="evidence" value="ECO:0007669"/>
    <property type="project" value="UniProtKB-ARBA"/>
</dbReference>
<dbReference type="NCBIfam" id="TIGR00038">
    <property type="entry name" value="efp"/>
    <property type="match status" value="1"/>
</dbReference>
<dbReference type="PROSITE" id="PS01275">
    <property type="entry name" value="EFP"/>
    <property type="match status" value="1"/>
</dbReference>
<organism evidence="12 13">
    <name type="scientific">Tectimicrobiota bacterium</name>
    <dbReference type="NCBI Taxonomy" id="2528274"/>
    <lineage>
        <taxon>Bacteria</taxon>
        <taxon>Pseudomonadati</taxon>
        <taxon>Nitrospinota/Tectimicrobiota group</taxon>
        <taxon>Candidatus Tectimicrobiota</taxon>
    </lineage>
</organism>
<dbReference type="InterPro" id="IPR008991">
    <property type="entry name" value="Translation_prot_SH3-like_sf"/>
</dbReference>
<evidence type="ECO:0000256" key="6">
    <source>
        <dbReference type="ARBA" id="ARBA00022917"/>
    </source>
</evidence>
<dbReference type="CDD" id="cd05794">
    <property type="entry name" value="S1_EF-P_repeat_2"/>
    <property type="match status" value="1"/>
</dbReference>
<accession>A0A938B4W7</accession>
<protein>
    <recommendedName>
        <fullName evidence="7 8">Elongation factor P</fullName>
        <shortName evidence="7">EF-P</shortName>
    </recommendedName>
</protein>
<keyword evidence="5 7" id="KW-0251">Elongation factor</keyword>
<dbReference type="FunFam" id="2.30.30.30:FF:000003">
    <property type="entry name" value="Elongation factor P"/>
    <property type="match status" value="1"/>
</dbReference>
<feature type="domain" description="Elongation factor P C-terminal" evidence="10">
    <location>
        <begin position="130"/>
        <end position="185"/>
    </location>
</feature>
<sequence length="187" mass="21066">MLITATQLRVGMLLEMEGSLYRVMKMQHITPGNWRGMVQTTLRSLQSGSKMEKRFRSTDKVERATVDAQEMEFLYADGDQYVFMHPVTYEQTALPKELLEDSLAYLTPNLRVTIDMFDDRPIGVTMPMTVDLRVVETEPGLRGATATASMKPATTETGLVVHVPQFVTEGEVVRVDTAEGKYIERVS</sequence>
<evidence type="ECO:0000256" key="2">
    <source>
        <dbReference type="ARBA" id="ARBA00004815"/>
    </source>
</evidence>
<dbReference type="AlphaFoldDB" id="A0A938B4W7"/>
<dbReference type="PIRSF" id="PIRSF005901">
    <property type="entry name" value="EF-P"/>
    <property type="match status" value="1"/>
</dbReference>
<gene>
    <name evidence="7 12" type="primary">efp</name>
    <name evidence="12" type="ORF">FJZ47_22425</name>
</gene>
<dbReference type="PANTHER" id="PTHR30053:SF14">
    <property type="entry name" value="TRANSLATION ELONGATION FACTOR KOW-LIKE DOMAIN-CONTAINING PROTEIN"/>
    <property type="match status" value="1"/>
</dbReference>
<evidence type="ECO:0000259" key="10">
    <source>
        <dbReference type="SMART" id="SM00841"/>
    </source>
</evidence>
<dbReference type="InterPro" id="IPR011768">
    <property type="entry name" value="Transl_elongation_fac_P"/>
</dbReference>
<dbReference type="SUPFAM" id="SSF50249">
    <property type="entry name" value="Nucleic acid-binding proteins"/>
    <property type="match status" value="2"/>
</dbReference>
<dbReference type="Gene3D" id="2.40.50.140">
    <property type="entry name" value="Nucleic acid-binding proteins"/>
    <property type="match status" value="2"/>
</dbReference>
<dbReference type="GO" id="GO:0043043">
    <property type="term" value="P:peptide biosynthetic process"/>
    <property type="evidence" value="ECO:0007669"/>
    <property type="project" value="InterPro"/>
</dbReference>
<dbReference type="InterPro" id="IPR014722">
    <property type="entry name" value="Rib_uL2_dom2"/>
</dbReference>
<dbReference type="EMBL" id="VGLS01000944">
    <property type="protein sequence ID" value="MBM3226529.1"/>
    <property type="molecule type" value="Genomic_DNA"/>
</dbReference>